<reference evidence="1 2" key="1">
    <citation type="submission" date="2018-03" db="EMBL/GenBank/DDBJ databases">
        <title>Genomic Encyclopedia of Archaeal and Bacterial Type Strains, Phase II (KMG-II): from individual species to whole genera.</title>
        <authorList>
            <person name="Goeker M."/>
        </authorList>
    </citation>
    <scope>NUCLEOTIDE SEQUENCE [LARGE SCALE GENOMIC DNA]</scope>
    <source>
        <strain evidence="1 2">DSM 100212</strain>
    </source>
</reference>
<proteinExistence type="predicted"/>
<dbReference type="SUPFAM" id="SSF52540">
    <property type="entry name" value="P-loop containing nucleoside triphosphate hydrolases"/>
    <property type="match status" value="1"/>
</dbReference>
<evidence type="ECO:0000313" key="1">
    <source>
        <dbReference type="EMBL" id="PRY85646.1"/>
    </source>
</evidence>
<accession>A0A2T0WG37</accession>
<keyword evidence="2" id="KW-1185">Reference proteome</keyword>
<dbReference type="EMBL" id="PVTQ01000015">
    <property type="protein sequence ID" value="PRY85646.1"/>
    <property type="molecule type" value="Genomic_DNA"/>
</dbReference>
<evidence type="ECO:0008006" key="3">
    <source>
        <dbReference type="Google" id="ProtNLM"/>
    </source>
</evidence>
<evidence type="ECO:0000313" key="2">
    <source>
        <dbReference type="Proteomes" id="UP000238392"/>
    </source>
</evidence>
<organism evidence="1 2">
    <name type="scientific">Donghicola tyrosinivorans</name>
    <dbReference type="NCBI Taxonomy" id="1652492"/>
    <lineage>
        <taxon>Bacteria</taxon>
        <taxon>Pseudomonadati</taxon>
        <taxon>Pseudomonadota</taxon>
        <taxon>Alphaproteobacteria</taxon>
        <taxon>Rhodobacterales</taxon>
        <taxon>Roseobacteraceae</taxon>
        <taxon>Donghicola</taxon>
    </lineage>
</organism>
<dbReference type="AlphaFoldDB" id="A0A2T0WG37"/>
<protein>
    <recommendedName>
        <fullName evidence="3">Sulfotransferase family protein</fullName>
    </recommendedName>
</protein>
<dbReference type="Gene3D" id="3.40.50.300">
    <property type="entry name" value="P-loop containing nucleotide triphosphate hydrolases"/>
    <property type="match status" value="1"/>
</dbReference>
<sequence length="235" mass="26319">MDFGGPSTVPEPLTIALPSGEHWEKQGFSMLVFCKYNLIFFAVPKTGTTSYHAALKGKADIIFRGRPAVKHMNVRKYQRSFAPFLDKAFDLRPETMAVMREPLDLMRSWYKYRSRLPKGDKNGTKGISFEQFIRAALQENSPPYAAVGNQMTFLQNDAGTNGVNHLFAIEQADVLNEFLGNVFNDLGKIPRKNVSPSVPTPISTDLEAEFREARADEYALYNQVIKSGGYLNTPG</sequence>
<name>A0A2T0WG37_9RHOB</name>
<gene>
    <name evidence="1" type="ORF">CLV74_115100</name>
</gene>
<comment type="caution">
    <text evidence="1">The sequence shown here is derived from an EMBL/GenBank/DDBJ whole genome shotgun (WGS) entry which is preliminary data.</text>
</comment>
<dbReference type="InterPro" id="IPR027417">
    <property type="entry name" value="P-loop_NTPase"/>
</dbReference>
<dbReference type="Proteomes" id="UP000238392">
    <property type="component" value="Unassembled WGS sequence"/>
</dbReference>